<dbReference type="CDD" id="cd22433">
    <property type="entry name" value="KH-I_HNRNPK_rpt2"/>
    <property type="match status" value="1"/>
</dbReference>
<keyword evidence="3" id="KW-0472">Membrane</keyword>
<dbReference type="OrthoDB" id="1937934at2759"/>
<feature type="domain" description="K Homology" evidence="4">
    <location>
        <begin position="36"/>
        <end position="104"/>
    </location>
</feature>
<dbReference type="CDD" id="cd22432">
    <property type="entry name" value="KH-I_HNRNPK_rpt1"/>
    <property type="match status" value="1"/>
</dbReference>
<feature type="transmembrane region" description="Helical" evidence="3">
    <location>
        <begin position="353"/>
        <end position="371"/>
    </location>
</feature>
<evidence type="ECO:0000313" key="6">
    <source>
        <dbReference type="Proteomes" id="UP000267096"/>
    </source>
</evidence>
<dbReference type="Pfam" id="PF00013">
    <property type="entry name" value="KH_1"/>
    <property type="match status" value="3"/>
</dbReference>
<dbReference type="PANTHER" id="PTHR10288">
    <property type="entry name" value="KH DOMAIN CONTAINING RNA BINDING PROTEIN"/>
    <property type="match status" value="1"/>
</dbReference>
<dbReference type="Gene3D" id="3.30.1370.10">
    <property type="entry name" value="K Homology domain, type 1"/>
    <property type="match status" value="3"/>
</dbReference>
<accession>A0A0M3JS77</accession>
<evidence type="ECO:0000256" key="1">
    <source>
        <dbReference type="ARBA" id="ARBA00022737"/>
    </source>
</evidence>
<dbReference type="AlphaFoldDB" id="A0A0M3JS77"/>
<dbReference type="InterPro" id="IPR036612">
    <property type="entry name" value="KH_dom_type_1_sf"/>
</dbReference>
<sequence>MKRHGGEDGYIYGYGGGYSTGKRQRADGYQEALAAGKYELRLLVPSRGAGAVIGKGGESIKRLRSECDATLTIPDSQTPERIVTIVAEIDNVIRCVNEIIPRLDECLKTRESNNEDGDSHHGESELRVLVHQSHAGAVIGRGGYRIKELREETNTQLKVYSQCCPQSTERVIQIIGAPEKIIACVILIINMLKEIPIKGPSRPYESMFYDPTYTHEYGGYVPDRNYRGGVVPPRGGAFLPGAGGMPPQRGRGGGGAGYGGYGAARGGAVGMAAGIAPYPPSPFGGPMQTTQVTIPNELGGTIIGKGGERINRIREESGAHIVVEPQQPNTERIITISGTHAQIQTAQYLLQQWFVISLLVVFLIVTLIGYFQCSYVDRGQKVFERALIIGWNIISFVSHFIFMNAVMNIDLMMVFFLCCQVYFHYIYCQLSCLH</sequence>
<dbReference type="Proteomes" id="UP000267096">
    <property type="component" value="Unassembled WGS sequence"/>
</dbReference>
<dbReference type="PROSITE" id="PS50084">
    <property type="entry name" value="KH_TYPE_1"/>
    <property type="match status" value="3"/>
</dbReference>
<protein>
    <submittedName>
        <fullName evidence="7">Heterogeneous nuclear ribonucleoprotein K (inferred by orthology to a human protein)</fullName>
    </submittedName>
</protein>
<reference evidence="5 6" key="2">
    <citation type="submission" date="2018-11" db="EMBL/GenBank/DDBJ databases">
        <authorList>
            <consortium name="Pathogen Informatics"/>
        </authorList>
    </citation>
    <scope>NUCLEOTIDE SEQUENCE [LARGE SCALE GENOMIC DNA]</scope>
</reference>
<dbReference type="SUPFAM" id="SSF54791">
    <property type="entry name" value="Eukaryotic type KH-domain (KH-domain type I)"/>
    <property type="match status" value="3"/>
</dbReference>
<dbReference type="CDD" id="cd22434">
    <property type="entry name" value="KH-I_HNRNPK_rpt3"/>
    <property type="match status" value="1"/>
</dbReference>
<evidence type="ECO:0000256" key="3">
    <source>
        <dbReference type="SAM" id="Phobius"/>
    </source>
</evidence>
<organism evidence="7">
    <name type="scientific">Anisakis simplex</name>
    <name type="common">Herring worm</name>
    <dbReference type="NCBI Taxonomy" id="6269"/>
    <lineage>
        <taxon>Eukaryota</taxon>
        <taxon>Metazoa</taxon>
        <taxon>Ecdysozoa</taxon>
        <taxon>Nematoda</taxon>
        <taxon>Chromadorea</taxon>
        <taxon>Rhabditida</taxon>
        <taxon>Spirurina</taxon>
        <taxon>Ascaridomorpha</taxon>
        <taxon>Ascaridoidea</taxon>
        <taxon>Anisakidae</taxon>
        <taxon>Anisakis</taxon>
        <taxon>Anisakis simplex complex</taxon>
    </lineage>
</organism>
<reference evidence="7" key="1">
    <citation type="submission" date="2017-02" db="UniProtKB">
        <authorList>
            <consortium name="WormBaseParasite"/>
        </authorList>
    </citation>
    <scope>IDENTIFICATION</scope>
</reference>
<keyword evidence="3" id="KW-1133">Transmembrane helix</keyword>
<keyword evidence="3" id="KW-0812">Transmembrane</keyword>
<proteinExistence type="predicted"/>
<keyword evidence="2" id="KW-0694">RNA-binding</keyword>
<feature type="transmembrane region" description="Helical" evidence="3">
    <location>
        <begin position="409"/>
        <end position="428"/>
    </location>
</feature>
<dbReference type="WBParaSite" id="ASIM_0001080901-mRNA-1">
    <property type="protein sequence ID" value="ASIM_0001080901-mRNA-1"/>
    <property type="gene ID" value="ASIM_0001080901"/>
</dbReference>
<dbReference type="InterPro" id="IPR004087">
    <property type="entry name" value="KH_dom"/>
</dbReference>
<dbReference type="SMART" id="SM00322">
    <property type="entry name" value="KH"/>
    <property type="match status" value="3"/>
</dbReference>
<evidence type="ECO:0000256" key="2">
    <source>
        <dbReference type="PROSITE-ProRule" id="PRU00117"/>
    </source>
</evidence>
<dbReference type="EMBL" id="UYRR01030996">
    <property type="protein sequence ID" value="VDK42860.1"/>
    <property type="molecule type" value="Genomic_DNA"/>
</dbReference>
<evidence type="ECO:0000313" key="5">
    <source>
        <dbReference type="EMBL" id="VDK42860.1"/>
    </source>
</evidence>
<evidence type="ECO:0000313" key="7">
    <source>
        <dbReference type="WBParaSite" id="ASIM_0001080901-mRNA-1"/>
    </source>
</evidence>
<dbReference type="InterPro" id="IPR004088">
    <property type="entry name" value="KH_dom_type_1"/>
</dbReference>
<feature type="transmembrane region" description="Helical" evidence="3">
    <location>
        <begin position="383"/>
        <end position="403"/>
    </location>
</feature>
<gene>
    <name evidence="5" type="ORF">ASIM_LOCUS10367</name>
</gene>
<feature type="domain" description="K Homology" evidence="4">
    <location>
        <begin position="122"/>
        <end position="193"/>
    </location>
</feature>
<evidence type="ECO:0000259" key="4">
    <source>
        <dbReference type="SMART" id="SM00322"/>
    </source>
</evidence>
<name>A0A0M3JS77_ANISI</name>
<keyword evidence="6" id="KW-1185">Reference proteome</keyword>
<feature type="domain" description="K Homology" evidence="4">
    <location>
        <begin position="286"/>
        <end position="355"/>
    </location>
</feature>
<keyword evidence="1" id="KW-0677">Repeat</keyword>
<dbReference type="GO" id="GO:0003723">
    <property type="term" value="F:RNA binding"/>
    <property type="evidence" value="ECO:0007669"/>
    <property type="project" value="UniProtKB-UniRule"/>
</dbReference>